<protein>
    <submittedName>
        <fullName evidence="1">Uncharacterized protein</fullName>
    </submittedName>
</protein>
<dbReference type="EMBL" id="JBHTFQ010000005">
    <property type="protein sequence ID" value="MFC7704600.1"/>
    <property type="molecule type" value="Genomic_DNA"/>
</dbReference>
<evidence type="ECO:0000313" key="2">
    <source>
        <dbReference type="Proteomes" id="UP001596516"/>
    </source>
</evidence>
<dbReference type="RefSeq" id="WP_377403102.1">
    <property type="nucleotide sequence ID" value="NZ_JBHTFQ010000005.1"/>
</dbReference>
<name>A0ABW2UKL2_9RHOB</name>
<dbReference type="Proteomes" id="UP001596516">
    <property type="component" value="Unassembled WGS sequence"/>
</dbReference>
<gene>
    <name evidence="1" type="ORF">ACFQXB_10390</name>
</gene>
<comment type="caution">
    <text evidence="1">The sequence shown here is derived from an EMBL/GenBank/DDBJ whole genome shotgun (WGS) entry which is preliminary data.</text>
</comment>
<accession>A0ABW2UKL2</accession>
<sequence length="162" mass="17467">MVLVLQRGLRGEAEQRVALQNRSGVPGENVIIMRAQNLPGSAGRFVYEDFIRWAGGAPAPFVGLRSGDLVTNEDGLGRFFWAERRIGDDTVCVLGVRRVHAAQRLLPGEATVMDILLRNCVRGTAQDAIRPLLEGSVSTQPLPGVSAGETRVLSPLAAPDLR</sequence>
<reference evidence="2" key="1">
    <citation type="journal article" date="2019" name="Int. J. Syst. Evol. Microbiol.">
        <title>The Global Catalogue of Microorganisms (GCM) 10K type strain sequencing project: providing services to taxonomists for standard genome sequencing and annotation.</title>
        <authorList>
            <consortium name="The Broad Institute Genomics Platform"/>
            <consortium name="The Broad Institute Genome Sequencing Center for Infectious Disease"/>
            <person name="Wu L."/>
            <person name="Ma J."/>
        </authorList>
    </citation>
    <scope>NUCLEOTIDE SEQUENCE [LARGE SCALE GENOMIC DNA]</scope>
    <source>
        <strain evidence="2">CGMCC 1.12750</strain>
    </source>
</reference>
<evidence type="ECO:0000313" key="1">
    <source>
        <dbReference type="EMBL" id="MFC7704600.1"/>
    </source>
</evidence>
<proteinExistence type="predicted"/>
<organism evidence="1 2">
    <name type="scientific">Plastorhodobacter daqingensis</name>
    <dbReference type="NCBI Taxonomy" id="1387281"/>
    <lineage>
        <taxon>Bacteria</taxon>
        <taxon>Pseudomonadati</taxon>
        <taxon>Pseudomonadota</taxon>
        <taxon>Alphaproteobacteria</taxon>
        <taxon>Rhodobacterales</taxon>
        <taxon>Paracoccaceae</taxon>
        <taxon>Plastorhodobacter</taxon>
    </lineage>
</organism>
<keyword evidence="2" id="KW-1185">Reference proteome</keyword>